<dbReference type="GeneID" id="87812892"/>
<organism evidence="3 4">
    <name type="scientific">Vanrija pseudolonga</name>
    <dbReference type="NCBI Taxonomy" id="143232"/>
    <lineage>
        <taxon>Eukaryota</taxon>
        <taxon>Fungi</taxon>
        <taxon>Dikarya</taxon>
        <taxon>Basidiomycota</taxon>
        <taxon>Agaricomycotina</taxon>
        <taxon>Tremellomycetes</taxon>
        <taxon>Trichosporonales</taxon>
        <taxon>Trichosporonaceae</taxon>
        <taxon>Vanrija</taxon>
    </lineage>
</organism>
<dbReference type="EMBL" id="CP086720">
    <property type="protein sequence ID" value="WOO86246.1"/>
    <property type="molecule type" value="Genomic_DNA"/>
</dbReference>
<dbReference type="AlphaFoldDB" id="A0AAF1BLR8"/>
<gene>
    <name evidence="3" type="ORF">LOC62_07G009731</name>
</gene>
<dbReference type="Gene3D" id="1.20.1280.50">
    <property type="match status" value="1"/>
</dbReference>
<dbReference type="CDD" id="cd09917">
    <property type="entry name" value="F-box_SF"/>
    <property type="match status" value="1"/>
</dbReference>
<sequence length="349" mass="40142">MMRQSRLTDHWSQPHLRDKRDPATVLPAEVLSSCFSFLSIADLISAHNVSRGWRATFSHKALPSGKLWRVAFFREAEYERADTRLAEHLERKRDDFLRELQRLETTKKSTPTRRRQTSSELEASNDDETDDGTASSTSEWSPTVVPISADEVAAEWRRLCIHYVKRQGDAANGRMRDLRLTAIDSYNDRVMLLRPDAPLNDDDDNTSERRWRLASFNRRTLHLNNADYCDLHLPKAVSYALAMDRNVGLRIHRYRRQVHNYKARQWVEIWLRYHEPALRKKDIANPKIGSLPPGALAYTKDNDFIRGFWCIAAIGLDGVAGDPTKFGVVTRRFTDGTVGILIRWDAPAG</sequence>
<feature type="region of interest" description="Disordered" evidence="1">
    <location>
        <begin position="102"/>
        <end position="143"/>
    </location>
</feature>
<dbReference type="RefSeq" id="XP_062632272.1">
    <property type="nucleotide sequence ID" value="XM_062776288.1"/>
</dbReference>
<evidence type="ECO:0000313" key="4">
    <source>
        <dbReference type="Proteomes" id="UP000827549"/>
    </source>
</evidence>
<evidence type="ECO:0000259" key="2">
    <source>
        <dbReference type="PROSITE" id="PS50181"/>
    </source>
</evidence>
<keyword evidence="4" id="KW-1185">Reference proteome</keyword>
<protein>
    <recommendedName>
        <fullName evidence="2">F-box domain-containing protein</fullName>
    </recommendedName>
</protein>
<dbReference type="SUPFAM" id="SSF81383">
    <property type="entry name" value="F-box domain"/>
    <property type="match status" value="1"/>
</dbReference>
<dbReference type="InterPro" id="IPR001810">
    <property type="entry name" value="F-box_dom"/>
</dbReference>
<dbReference type="Proteomes" id="UP000827549">
    <property type="component" value="Chromosome 7"/>
</dbReference>
<evidence type="ECO:0000256" key="1">
    <source>
        <dbReference type="SAM" id="MobiDB-lite"/>
    </source>
</evidence>
<evidence type="ECO:0000313" key="3">
    <source>
        <dbReference type="EMBL" id="WOO86246.1"/>
    </source>
</evidence>
<proteinExistence type="predicted"/>
<dbReference type="Pfam" id="PF12937">
    <property type="entry name" value="F-box-like"/>
    <property type="match status" value="1"/>
</dbReference>
<reference evidence="3" key="1">
    <citation type="submission" date="2023-10" db="EMBL/GenBank/DDBJ databases">
        <authorList>
            <person name="Noh H."/>
        </authorList>
    </citation>
    <scope>NUCLEOTIDE SEQUENCE</scope>
    <source>
        <strain evidence="3">DUCC4014</strain>
    </source>
</reference>
<dbReference type="PROSITE" id="PS50181">
    <property type="entry name" value="FBOX"/>
    <property type="match status" value="1"/>
</dbReference>
<dbReference type="InterPro" id="IPR036047">
    <property type="entry name" value="F-box-like_dom_sf"/>
</dbReference>
<feature type="domain" description="F-box" evidence="2">
    <location>
        <begin position="20"/>
        <end position="71"/>
    </location>
</feature>
<feature type="compositionally biased region" description="Polar residues" evidence="1">
    <location>
        <begin position="132"/>
        <end position="141"/>
    </location>
</feature>
<name>A0AAF1BLR8_9TREE</name>
<accession>A0AAF1BLR8</accession>